<feature type="region of interest" description="Disordered" evidence="6">
    <location>
        <begin position="677"/>
        <end position="716"/>
    </location>
</feature>
<dbReference type="SMART" id="SM00432">
    <property type="entry name" value="MADS"/>
    <property type="match status" value="1"/>
</dbReference>
<evidence type="ECO:0000256" key="3">
    <source>
        <dbReference type="ARBA" id="ARBA00023125"/>
    </source>
</evidence>
<dbReference type="Pfam" id="PF00319">
    <property type="entry name" value="SRF-TF"/>
    <property type="match status" value="1"/>
</dbReference>
<evidence type="ECO:0000259" key="7">
    <source>
        <dbReference type="PROSITE" id="PS50066"/>
    </source>
</evidence>
<dbReference type="GO" id="GO:0046983">
    <property type="term" value="F:protein dimerization activity"/>
    <property type="evidence" value="ECO:0007669"/>
    <property type="project" value="InterPro"/>
</dbReference>
<keyword evidence="4" id="KW-0804">Transcription</keyword>
<keyword evidence="5" id="KW-0539">Nucleus</keyword>
<dbReference type="AlphaFoldDB" id="A0A8J5I2J7"/>
<reference evidence="9 10" key="1">
    <citation type="submission" date="2020-08" db="EMBL/GenBank/DDBJ databases">
        <title>Plant Genome Project.</title>
        <authorList>
            <person name="Zhang R.-G."/>
        </authorList>
    </citation>
    <scope>NUCLEOTIDE SEQUENCE [LARGE SCALE GENOMIC DNA]</scope>
    <source>
        <tissue evidence="9">Rhizome</tissue>
    </source>
</reference>
<feature type="region of interest" description="Disordered" evidence="6">
    <location>
        <begin position="770"/>
        <end position="801"/>
    </location>
</feature>
<dbReference type="InterPro" id="IPR036879">
    <property type="entry name" value="TF_MADSbox_sf"/>
</dbReference>
<dbReference type="PANTHER" id="PTHR12436">
    <property type="entry name" value="80 KDA MCM3-ASSOCIATED PROTEIN"/>
    <property type="match status" value="1"/>
</dbReference>
<dbReference type="InterPro" id="IPR002100">
    <property type="entry name" value="TF_MADSbox"/>
</dbReference>
<comment type="caution">
    <text evidence="9">The sequence shown here is derived from an EMBL/GenBank/DDBJ whole genome shotgun (WGS) entry which is preliminary data.</text>
</comment>
<dbReference type="Gene3D" id="1.25.40.990">
    <property type="match status" value="1"/>
</dbReference>
<protein>
    <submittedName>
        <fullName evidence="9">Uncharacterized protein</fullName>
    </submittedName>
</protein>
<comment type="subcellular location">
    <subcellularLocation>
        <location evidence="1">Nucleus</location>
    </subcellularLocation>
</comment>
<dbReference type="InterPro" id="IPR000717">
    <property type="entry name" value="PCI_dom"/>
</dbReference>
<dbReference type="PANTHER" id="PTHR12436:SF4">
    <property type="entry name" value="LEUKOCYTE RECEPTOR CLUSTER MEMBER 8"/>
    <property type="match status" value="1"/>
</dbReference>
<dbReference type="PRINTS" id="PR00404">
    <property type="entry name" value="MADSDOMAIN"/>
</dbReference>
<dbReference type="EMBL" id="JACMSC010000003">
    <property type="protein sequence ID" value="KAG6527196.1"/>
    <property type="molecule type" value="Genomic_DNA"/>
</dbReference>
<dbReference type="GO" id="GO:0003677">
    <property type="term" value="F:DNA binding"/>
    <property type="evidence" value="ECO:0007669"/>
    <property type="project" value="UniProtKB-KW"/>
</dbReference>
<evidence type="ECO:0000313" key="10">
    <source>
        <dbReference type="Proteomes" id="UP000734854"/>
    </source>
</evidence>
<evidence type="ECO:0000256" key="5">
    <source>
        <dbReference type="ARBA" id="ARBA00023242"/>
    </source>
</evidence>
<keyword evidence="2" id="KW-0805">Transcription regulation</keyword>
<dbReference type="InterPro" id="IPR045107">
    <property type="entry name" value="SAC3/GANP/THP3"/>
</dbReference>
<dbReference type="CDD" id="cd00120">
    <property type="entry name" value="MADS"/>
    <property type="match status" value="1"/>
</dbReference>
<feature type="compositionally biased region" description="Basic and acidic residues" evidence="6">
    <location>
        <begin position="906"/>
        <end position="923"/>
    </location>
</feature>
<dbReference type="PROSITE" id="PS50066">
    <property type="entry name" value="MADS_BOX_2"/>
    <property type="match status" value="1"/>
</dbReference>
<feature type="domain" description="MADS-box" evidence="7">
    <location>
        <begin position="9"/>
        <end position="69"/>
    </location>
</feature>
<feature type="domain" description="PCI" evidence="8">
    <location>
        <begin position="1057"/>
        <end position="1241"/>
    </location>
</feature>
<dbReference type="PROSITE" id="PS50250">
    <property type="entry name" value="PCI"/>
    <property type="match status" value="1"/>
</dbReference>
<evidence type="ECO:0000256" key="4">
    <source>
        <dbReference type="ARBA" id="ARBA00023163"/>
    </source>
</evidence>
<evidence type="ECO:0000313" key="9">
    <source>
        <dbReference type="EMBL" id="KAG6527196.1"/>
    </source>
</evidence>
<dbReference type="FunFam" id="1.25.40.990:FF:000005">
    <property type="entry name" value="Putative SAC3/GANP family protein"/>
    <property type="match status" value="1"/>
</dbReference>
<dbReference type="Proteomes" id="UP000734854">
    <property type="component" value="Unassembled WGS sequence"/>
</dbReference>
<evidence type="ECO:0000256" key="6">
    <source>
        <dbReference type="SAM" id="MobiDB-lite"/>
    </source>
</evidence>
<sequence length="1260" mass="139780">MSSGKKTTKCKRRSMIQKIEDKDALYISFSKRRNGVYAKASDLSTLCGIDILVLIYSPTGRPYSFGSPTVESIANQFLCNMGFLISHDSSSHEQEHRKRVVQNLNHNLLEVSHYVEGQKQKKTELDEQLRVGTQGLEWIQDLKDVADLEALDLLEQSLWMLKAQVDRRVKYLMSLSVGSSSTMAMSLDPIRQVYGMSINIIYRQFSADSGGMTSKGAEPITIVDSRSTEAVDVAQTHGSLYSSSQPAVQSWPSSTGEQSVPNSSYYYDPQSQVSMSGDAQGMSFTSHASTSSNQVGVNSTQPYSGYAPYCSTVPYNYNSVGFQNYYYSNHPLGNDSTTQQVEGDQNPGAAYQPLSAFPNSGSYVAPTSYLGTYYNAGDNQTGTGYENNSYNYQTGLWNDANYHNYPQHLYSSYTTSATTVAQSSTTASTNSLYYQQQYNKWPYCYNQAMPAVNGIAGTDNSHAGPSLQSAGYSAVGVGAGYPYSSNQPPPPGTTSWREDSKPPGVSSFQDASQHAASRMPFNMHQVLEVCSMPSFASPSSSPRYELPILQIRSCFMLIILEFTSKLLKLEAATPYNVNKTWEVVPPAMQTPPVNQQSYFNNLLKPTPLPNENQDNQPKVIYSQAPHIQHSSSNHVPEIFQTPQQTTPTTEVRQFSKVQIPTNPRIAPNVGASLLKTQKESSGTNAPTRPAYVSVSMPKPSDKSSAEDHGKTKGTFPPSLCAYVDRSFARCKDDSQRSANENILKQVIAKATADGTLFTKEWDIEPLFTLPVEQSDQQSGSPWPITKRSPSRRRSRWEPVADENLNDKLTSVDDNATKNISLGQVEAAEKVAVKNSGSKSVNGSVGYKFLPSQQQSILPKFSQRAMKKPRFSHTLSATENVDHSSDSDKEQNLTKYYASAIALADSPEEKKRRENRVKRFEKGHGNQSDLKISRSKIAAGTGTYTSRTSGLLKPTSYENGQSKAVEDIDWDSLTVKGTCQEIEKRYLRLTSAPEPSTVRPEEILEKALHMVQTSQKSYLYRCDQLKSIRQDLTVQRIQNTLTVKVYETHARLALEAGDLPEYNQCQSQLKRLYAEGIKGCYMEFSAYNLLSIILHSNNKRELLSSMARLSADAKSDKAVKHALSVHSAVSSGNYILFFRLYKEAPNLNTFFMNIYMEKMRFEAMKCMCKSYRPVVPVSYITRALGFSKSTQGEEIEDASIDGYEECEEWLRAHGAVITSSNAELQLDTKASASTLYMPEVEDAAAHGDANLAVDNFLTRTL</sequence>
<proteinExistence type="predicted"/>
<organism evidence="9 10">
    <name type="scientific">Zingiber officinale</name>
    <name type="common">Ginger</name>
    <name type="synonym">Amomum zingiber</name>
    <dbReference type="NCBI Taxonomy" id="94328"/>
    <lineage>
        <taxon>Eukaryota</taxon>
        <taxon>Viridiplantae</taxon>
        <taxon>Streptophyta</taxon>
        <taxon>Embryophyta</taxon>
        <taxon>Tracheophyta</taxon>
        <taxon>Spermatophyta</taxon>
        <taxon>Magnoliopsida</taxon>
        <taxon>Liliopsida</taxon>
        <taxon>Zingiberales</taxon>
        <taxon>Zingiberaceae</taxon>
        <taxon>Zingiber</taxon>
    </lineage>
</organism>
<evidence type="ECO:0000259" key="8">
    <source>
        <dbReference type="PROSITE" id="PS50250"/>
    </source>
</evidence>
<feature type="compositionally biased region" description="Basic and acidic residues" evidence="6">
    <location>
        <begin position="699"/>
        <end position="710"/>
    </location>
</feature>
<feature type="region of interest" description="Disordered" evidence="6">
    <location>
        <begin position="481"/>
        <end position="512"/>
    </location>
</feature>
<name>A0A8J5I2J7_ZINOF</name>
<evidence type="ECO:0000256" key="1">
    <source>
        <dbReference type="ARBA" id="ARBA00004123"/>
    </source>
</evidence>
<gene>
    <name evidence="9" type="ORF">ZIOFF_009291</name>
</gene>
<dbReference type="InterPro" id="IPR005062">
    <property type="entry name" value="SAC3/GANP/THP3_conserved"/>
</dbReference>
<evidence type="ECO:0000256" key="2">
    <source>
        <dbReference type="ARBA" id="ARBA00023015"/>
    </source>
</evidence>
<accession>A0A8J5I2J7</accession>
<dbReference type="Gene3D" id="3.40.1810.10">
    <property type="entry name" value="Transcription factor, MADS-box"/>
    <property type="match status" value="1"/>
</dbReference>
<keyword evidence="3" id="KW-0238">DNA-binding</keyword>
<dbReference type="GO" id="GO:0005634">
    <property type="term" value="C:nucleus"/>
    <property type="evidence" value="ECO:0007669"/>
    <property type="project" value="UniProtKB-SubCell"/>
</dbReference>
<feature type="region of interest" description="Disordered" evidence="6">
    <location>
        <begin position="905"/>
        <end position="928"/>
    </location>
</feature>
<feature type="region of interest" description="Disordered" evidence="6">
    <location>
        <begin position="241"/>
        <end position="263"/>
    </location>
</feature>
<dbReference type="Pfam" id="PF03399">
    <property type="entry name" value="SAC3_GANP"/>
    <property type="match status" value="1"/>
</dbReference>
<dbReference type="SUPFAM" id="SSF55455">
    <property type="entry name" value="SRF-like"/>
    <property type="match status" value="1"/>
</dbReference>
<feature type="compositionally biased region" description="Polar residues" evidence="6">
    <location>
        <begin position="771"/>
        <end position="780"/>
    </location>
</feature>
<keyword evidence="10" id="KW-1185">Reference proteome</keyword>